<protein>
    <submittedName>
        <fullName evidence="2">Uncharacterized protein</fullName>
    </submittedName>
</protein>
<feature type="chain" id="PRO_5046652409" evidence="1">
    <location>
        <begin position="27"/>
        <end position="178"/>
    </location>
</feature>
<dbReference type="Proteomes" id="UP001500221">
    <property type="component" value="Unassembled WGS sequence"/>
</dbReference>
<organism evidence="2 3">
    <name type="scientific">Nocardioides marinquilinus</name>
    <dbReference type="NCBI Taxonomy" id="1210400"/>
    <lineage>
        <taxon>Bacteria</taxon>
        <taxon>Bacillati</taxon>
        <taxon>Actinomycetota</taxon>
        <taxon>Actinomycetes</taxon>
        <taxon>Propionibacteriales</taxon>
        <taxon>Nocardioidaceae</taxon>
        <taxon>Nocardioides</taxon>
    </lineage>
</organism>
<evidence type="ECO:0000313" key="2">
    <source>
        <dbReference type="EMBL" id="GAA5143724.1"/>
    </source>
</evidence>
<comment type="caution">
    <text evidence="2">The sequence shown here is derived from an EMBL/GenBank/DDBJ whole genome shotgun (WGS) entry which is preliminary data.</text>
</comment>
<evidence type="ECO:0000256" key="1">
    <source>
        <dbReference type="SAM" id="SignalP"/>
    </source>
</evidence>
<gene>
    <name evidence="2" type="ORF">GCM10023340_09820</name>
</gene>
<sequence length="178" mass="19808">MRSPGRASLVLTTLLALCTFAPAAQAETAWIDDPNADGMVGSSLDIGGVLVANNDDALNLRVRVREVTHGDLAVWVEPKWSSKPTGAPFYIFASRHRESGTYSERYYPRDEQPCRGLRFSWQRHKRTVSIRIPSSCIFGGNYDALRVRLITEVDGDDADVAPGTPSGDWPYSRLVRRR</sequence>
<dbReference type="EMBL" id="BAABKG010000001">
    <property type="protein sequence ID" value="GAA5143724.1"/>
    <property type="molecule type" value="Genomic_DNA"/>
</dbReference>
<evidence type="ECO:0000313" key="3">
    <source>
        <dbReference type="Proteomes" id="UP001500221"/>
    </source>
</evidence>
<accession>A0ABP9PG31</accession>
<keyword evidence="1" id="KW-0732">Signal</keyword>
<reference evidence="3" key="1">
    <citation type="journal article" date="2019" name="Int. J. Syst. Evol. Microbiol.">
        <title>The Global Catalogue of Microorganisms (GCM) 10K type strain sequencing project: providing services to taxonomists for standard genome sequencing and annotation.</title>
        <authorList>
            <consortium name="The Broad Institute Genomics Platform"/>
            <consortium name="The Broad Institute Genome Sequencing Center for Infectious Disease"/>
            <person name="Wu L."/>
            <person name="Ma J."/>
        </authorList>
    </citation>
    <scope>NUCLEOTIDE SEQUENCE [LARGE SCALE GENOMIC DNA]</scope>
    <source>
        <strain evidence="3">JCM 18459</strain>
    </source>
</reference>
<feature type="signal peptide" evidence="1">
    <location>
        <begin position="1"/>
        <end position="26"/>
    </location>
</feature>
<keyword evidence="3" id="KW-1185">Reference proteome</keyword>
<proteinExistence type="predicted"/>
<name>A0ABP9PG31_9ACTN</name>
<dbReference type="RefSeq" id="WP_345455114.1">
    <property type="nucleotide sequence ID" value="NZ_BAABKG010000001.1"/>
</dbReference>